<organism evidence="3 4">
    <name type="scientific">Ophiophagus hannah</name>
    <name type="common">King cobra</name>
    <name type="synonym">Naja hannah</name>
    <dbReference type="NCBI Taxonomy" id="8665"/>
    <lineage>
        <taxon>Eukaryota</taxon>
        <taxon>Metazoa</taxon>
        <taxon>Chordata</taxon>
        <taxon>Craniata</taxon>
        <taxon>Vertebrata</taxon>
        <taxon>Euteleostomi</taxon>
        <taxon>Lepidosauria</taxon>
        <taxon>Squamata</taxon>
        <taxon>Bifurcata</taxon>
        <taxon>Unidentata</taxon>
        <taxon>Episquamata</taxon>
        <taxon>Toxicofera</taxon>
        <taxon>Serpentes</taxon>
        <taxon>Colubroidea</taxon>
        <taxon>Elapidae</taxon>
        <taxon>Elapinae</taxon>
        <taxon>Ophiophagus</taxon>
    </lineage>
</organism>
<feature type="domain" description="DH" evidence="2">
    <location>
        <begin position="925"/>
        <end position="972"/>
    </location>
</feature>
<name>V8NJ77_OPHHA</name>
<feature type="region of interest" description="Disordered" evidence="1">
    <location>
        <begin position="643"/>
        <end position="673"/>
    </location>
</feature>
<dbReference type="InterPro" id="IPR035899">
    <property type="entry name" value="DBL_dom_sf"/>
</dbReference>
<feature type="compositionally biased region" description="Basic and acidic residues" evidence="1">
    <location>
        <begin position="826"/>
        <end position="837"/>
    </location>
</feature>
<dbReference type="SUPFAM" id="SSF48065">
    <property type="entry name" value="DBL homology domain (DH-domain)"/>
    <property type="match status" value="1"/>
</dbReference>
<evidence type="ECO:0000256" key="1">
    <source>
        <dbReference type="SAM" id="MobiDB-lite"/>
    </source>
</evidence>
<dbReference type="OrthoDB" id="245697at2759"/>
<dbReference type="GO" id="GO:0005085">
    <property type="term" value="F:guanyl-nucleotide exchange factor activity"/>
    <property type="evidence" value="ECO:0007669"/>
    <property type="project" value="InterPro"/>
</dbReference>
<feature type="compositionally biased region" description="Basic and acidic residues" evidence="1">
    <location>
        <begin position="594"/>
        <end position="607"/>
    </location>
</feature>
<sequence>MSSAETKKPPVAPKPRLVIGHKIVPPPVAPKPDVVVVDVLQSSRKTKPAIAPKPKVLKCLTVPEVKTVPASIRRNLNTLEDLKKDSSEYLVHLNYKNGIPTDNAAYIISLCSCNFECIHKCGNQEDTHKNATIFEQLENLENINTDESNNENLNNYKVVLNANDLEEKLEDVMIKNVYPNNGHLKQKRLSKLQTVNTVNSNKNVKIEFSDFSPPISNVEELKESSSNDAKLIAVESEMLEVPLLTESNNNCFSLSNPAHVEKMDVDNISMISCTKDIDKLSFDTNSVVSTKPFPVPKPRKLHTPSLVRQDGIDASGEDECDSSGIHKFAVKNTAKINVLVQSVSYKNQEHQTAVDKSEVASYSVRKVHLASESTDAKELIPQSQSSEIVHEHCHFLENIGHSSDPNSIKPSINIMEDNSLLAIDAKKTGFVRCSNLSMSLPKQIKLSCNQPLPALVTLDDSAQKKDAKDVYLKGEGSSRFIPKKPQRHGIAGLLKKSASEELLDKSAYFSSENKTLVAPLGRARTRHFSGREQNAVLLCDTPTTSLEKPSWKLPHPILPFSGNPETFKNTKNAKKVENFSALTKPRAKSLSSVDMDRIHKPPKEPQKKSSLKKFLNMKWSVSMLKSDFQKFLAKGTQSTDYVNGDIPSGEGPGKNGNAIAMANGRKAKPAKAHSAEIGSFFSQKGKQKNRAQNEMKINQRSKSLDEQTFSLQGHLSSLTQDNIHEYENVSHYEEIPEYENLPFAATDKNIHFDRQNSSIVENQDANMYEVEELYEPTGSCLEFGRSSTERDGSELMLEDIHSDDEIMPRDVNSSDEDEDDTNSDSSKGESDAQENKQFRVAGKKTKVYHIAKEIMSSEKVFVDVLKLLHIDFRDSVAHASRQFGKPVIEDKILNQILYYLPQLYELNRDLLRELEERLSHWNIALLDEHCKKNPGFAAVVREFEMSPRCANLALKHYLLKPVQRIPQYRLLLTVYRNVAFVAKGAENGILLS</sequence>
<comment type="caution">
    <text evidence="3">The sequence shown here is derived from an EMBL/GenBank/DDBJ whole genome shotgun (WGS) entry which is preliminary data.</text>
</comment>
<dbReference type="AlphaFoldDB" id="V8NJ77"/>
<dbReference type="InterPro" id="IPR051092">
    <property type="entry name" value="FYVE_RhoGEF_PH"/>
</dbReference>
<proteinExistence type="predicted"/>
<dbReference type="Gene3D" id="1.20.900.10">
    <property type="entry name" value="Dbl homology (DH) domain"/>
    <property type="match status" value="2"/>
</dbReference>
<dbReference type="Pfam" id="PF00621">
    <property type="entry name" value="RhoGEF"/>
    <property type="match status" value="1"/>
</dbReference>
<feature type="compositionally biased region" description="Acidic residues" evidence="1">
    <location>
        <begin position="813"/>
        <end position="822"/>
    </location>
</feature>
<dbReference type="InterPro" id="IPR000219">
    <property type="entry name" value="DH_dom"/>
</dbReference>
<evidence type="ECO:0000313" key="3">
    <source>
        <dbReference type="EMBL" id="ETE62339.1"/>
    </source>
</evidence>
<evidence type="ECO:0000313" key="4">
    <source>
        <dbReference type="Proteomes" id="UP000018936"/>
    </source>
</evidence>
<feature type="compositionally biased region" description="Basic and acidic residues" evidence="1">
    <location>
        <begin position="799"/>
        <end position="808"/>
    </location>
</feature>
<feature type="region of interest" description="Disordered" evidence="1">
    <location>
        <begin position="799"/>
        <end position="838"/>
    </location>
</feature>
<dbReference type="Proteomes" id="UP000018936">
    <property type="component" value="Unassembled WGS sequence"/>
</dbReference>
<keyword evidence="4" id="KW-1185">Reference proteome</keyword>
<dbReference type="EMBL" id="AZIM01003310">
    <property type="protein sequence ID" value="ETE62339.1"/>
    <property type="molecule type" value="Genomic_DNA"/>
</dbReference>
<feature type="region of interest" description="Disordered" evidence="1">
    <location>
        <begin position="590"/>
        <end position="610"/>
    </location>
</feature>
<dbReference type="SMART" id="SM00325">
    <property type="entry name" value="RhoGEF"/>
    <property type="match status" value="1"/>
</dbReference>
<protein>
    <submittedName>
        <fullName evidence="3">FYVE, RhoGEF and PH domain-containing protein 6</fullName>
    </submittedName>
</protein>
<dbReference type="PANTHER" id="PTHR12673">
    <property type="entry name" value="FACIOGENITAL DYSPLASIA PROTEIN"/>
    <property type="match status" value="1"/>
</dbReference>
<reference evidence="3 4" key="1">
    <citation type="journal article" date="2013" name="Proc. Natl. Acad. Sci. U.S.A.">
        <title>The king cobra genome reveals dynamic gene evolution and adaptation in the snake venom system.</title>
        <authorList>
            <person name="Vonk F.J."/>
            <person name="Casewell N.R."/>
            <person name="Henkel C.V."/>
            <person name="Heimberg A.M."/>
            <person name="Jansen H.J."/>
            <person name="McCleary R.J."/>
            <person name="Kerkkamp H.M."/>
            <person name="Vos R.A."/>
            <person name="Guerreiro I."/>
            <person name="Calvete J.J."/>
            <person name="Wuster W."/>
            <person name="Woods A.E."/>
            <person name="Logan J.M."/>
            <person name="Harrison R.A."/>
            <person name="Castoe T.A."/>
            <person name="de Koning A.P."/>
            <person name="Pollock D.D."/>
            <person name="Yandell M."/>
            <person name="Calderon D."/>
            <person name="Renjifo C."/>
            <person name="Currier R.B."/>
            <person name="Salgado D."/>
            <person name="Pla D."/>
            <person name="Sanz L."/>
            <person name="Hyder A.S."/>
            <person name="Ribeiro J.M."/>
            <person name="Arntzen J.W."/>
            <person name="van den Thillart G.E."/>
            <person name="Boetzer M."/>
            <person name="Pirovano W."/>
            <person name="Dirks R.P."/>
            <person name="Spaink H.P."/>
            <person name="Duboule D."/>
            <person name="McGlinn E."/>
            <person name="Kini R.M."/>
            <person name="Richardson M.K."/>
        </authorList>
    </citation>
    <scope>NUCLEOTIDE SEQUENCE</scope>
    <source>
        <tissue evidence="3">Blood</tissue>
    </source>
</reference>
<dbReference type="GO" id="GO:0005737">
    <property type="term" value="C:cytoplasm"/>
    <property type="evidence" value="ECO:0007669"/>
    <property type="project" value="TreeGrafter"/>
</dbReference>
<dbReference type="PROSITE" id="PS50010">
    <property type="entry name" value="DH_2"/>
    <property type="match status" value="2"/>
</dbReference>
<feature type="domain" description="DH" evidence="2">
    <location>
        <begin position="846"/>
        <end position="924"/>
    </location>
</feature>
<dbReference type="PANTHER" id="PTHR12673:SF12">
    <property type="entry name" value="FYVE, RHOGEF AND PH DOMAIN-CONTAINING PROTEIN 6"/>
    <property type="match status" value="1"/>
</dbReference>
<gene>
    <name evidence="3" type="primary">FGD6</name>
    <name evidence="3" type="ORF">L345_11905</name>
</gene>
<accession>V8NJ77</accession>
<evidence type="ECO:0000259" key="2">
    <source>
        <dbReference type="PROSITE" id="PS50010"/>
    </source>
</evidence>